<dbReference type="PRINTS" id="PR00821">
    <property type="entry name" value="TAGLIPASE"/>
</dbReference>
<dbReference type="InterPro" id="IPR013818">
    <property type="entry name" value="Lipase"/>
</dbReference>
<proteinExistence type="inferred from homology"/>
<evidence type="ECO:0000256" key="1">
    <source>
        <dbReference type="ARBA" id="ARBA00004613"/>
    </source>
</evidence>
<keyword evidence="3" id="KW-0964">Secreted</keyword>
<dbReference type="InterPro" id="IPR033906">
    <property type="entry name" value="Lipase_N"/>
</dbReference>
<evidence type="ECO:0000313" key="8">
    <source>
        <dbReference type="Proteomes" id="UP000494040"/>
    </source>
</evidence>
<evidence type="ECO:0000259" key="6">
    <source>
        <dbReference type="Pfam" id="PF00151"/>
    </source>
</evidence>
<dbReference type="PANTHER" id="PTHR11610:SF169">
    <property type="entry name" value="GH15759P-RELATED"/>
    <property type="match status" value="1"/>
</dbReference>
<dbReference type="EnsemblMetazoa" id="XM_014391984.2">
    <property type="protein sequence ID" value="XP_014247470.1"/>
    <property type="gene ID" value="LOC106665521"/>
</dbReference>
<dbReference type="InterPro" id="IPR029058">
    <property type="entry name" value="AB_hydrolase_fold"/>
</dbReference>
<dbReference type="SUPFAM" id="SSF53474">
    <property type="entry name" value="alpha/beta-Hydrolases"/>
    <property type="match status" value="1"/>
</dbReference>
<dbReference type="GO" id="GO:0016298">
    <property type="term" value="F:lipase activity"/>
    <property type="evidence" value="ECO:0007669"/>
    <property type="project" value="InterPro"/>
</dbReference>
<gene>
    <name evidence="7" type="primary">106665521</name>
</gene>
<evidence type="ECO:0000256" key="3">
    <source>
        <dbReference type="ARBA" id="ARBA00022525"/>
    </source>
</evidence>
<protein>
    <recommendedName>
        <fullName evidence="6">Lipase domain-containing protein</fullName>
    </recommendedName>
</protein>
<keyword evidence="8" id="KW-1185">Reference proteome</keyword>
<dbReference type="OrthoDB" id="199913at2759"/>
<sequence>MLVYPISLILQLLCTPITITYVGTPYTALILPKGHCKLCCPMEEDDVTFHIYGRDRHHFYYQQYNEKDQKEILHNGKTNVIYIHGFSEQASGPGGQEMKDAFMTRTTVNIILVDWRKLAALPWYDHAIKNTLYVAKAVAKFIDDHVHSGVPLHKFHVIGFSLGAEIAGLVGNLVKSGKLSRITGLDPAKPLYSHKSPDQQLSPDDAHFVDVVHTDGGILGFLMPMGHADFYPNGGTPAQPGCAVEDFARTKNLEEFIACSHSRAWKYYAETVRHPFNFPAAPCHSEKDFKHGKCPIDESKGIYMGYLVCPKLRGTFFLNTTHYPPYGVGGEDYWDGHHHH</sequence>
<accession>A0A8I6RL58</accession>
<dbReference type="AlphaFoldDB" id="A0A8I6RL58"/>
<feature type="signal peptide" evidence="5">
    <location>
        <begin position="1"/>
        <end position="20"/>
    </location>
</feature>
<dbReference type="FunFam" id="3.40.50.1820:FF:000122">
    <property type="entry name" value="Vitellogenin-3-like Protein"/>
    <property type="match status" value="1"/>
</dbReference>
<dbReference type="CDD" id="cd00707">
    <property type="entry name" value="Pancreat_lipase_like"/>
    <property type="match status" value="1"/>
</dbReference>
<keyword evidence="5" id="KW-0732">Signal</keyword>
<name>A0A8I6RL58_CIMLE</name>
<dbReference type="GO" id="GO:0017171">
    <property type="term" value="F:serine hydrolase activity"/>
    <property type="evidence" value="ECO:0007669"/>
    <property type="project" value="TreeGrafter"/>
</dbReference>
<dbReference type="KEGG" id="clec:106665521"/>
<dbReference type="GO" id="GO:0005615">
    <property type="term" value="C:extracellular space"/>
    <property type="evidence" value="ECO:0007669"/>
    <property type="project" value="TreeGrafter"/>
</dbReference>
<reference evidence="7" key="1">
    <citation type="submission" date="2022-01" db="UniProtKB">
        <authorList>
            <consortium name="EnsemblMetazoa"/>
        </authorList>
    </citation>
    <scope>IDENTIFICATION</scope>
</reference>
<dbReference type="OMA" id="WYITAVK"/>
<dbReference type="Proteomes" id="UP000494040">
    <property type="component" value="Unassembled WGS sequence"/>
</dbReference>
<evidence type="ECO:0000313" key="7">
    <source>
        <dbReference type="EnsemblMetazoa" id="XP_014247470.1"/>
    </source>
</evidence>
<feature type="domain" description="Lipase" evidence="6">
    <location>
        <begin position="43"/>
        <end position="326"/>
    </location>
</feature>
<evidence type="ECO:0000256" key="5">
    <source>
        <dbReference type="SAM" id="SignalP"/>
    </source>
</evidence>
<evidence type="ECO:0000256" key="2">
    <source>
        <dbReference type="ARBA" id="ARBA00010701"/>
    </source>
</evidence>
<feature type="chain" id="PRO_5035317398" description="Lipase domain-containing protein" evidence="5">
    <location>
        <begin position="21"/>
        <end position="340"/>
    </location>
</feature>
<comment type="similarity">
    <text evidence="2 4">Belongs to the AB hydrolase superfamily. Lipase family.</text>
</comment>
<organism evidence="7 8">
    <name type="scientific">Cimex lectularius</name>
    <name type="common">Bed bug</name>
    <name type="synonym">Acanthia lectularia</name>
    <dbReference type="NCBI Taxonomy" id="79782"/>
    <lineage>
        <taxon>Eukaryota</taxon>
        <taxon>Metazoa</taxon>
        <taxon>Ecdysozoa</taxon>
        <taxon>Arthropoda</taxon>
        <taxon>Hexapoda</taxon>
        <taxon>Insecta</taxon>
        <taxon>Pterygota</taxon>
        <taxon>Neoptera</taxon>
        <taxon>Paraneoptera</taxon>
        <taxon>Hemiptera</taxon>
        <taxon>Heteroptera</taxon>
        <taxon>Panheteroptera</taxon>
        <taxon>Cimicomorpha</taxon>
        <taxon>Cimicidae</taxon>
        <taxon>Cimex</taxon>
    </lineage>
</organism>
<dbReference type="Gene3D" id="3.40.50.1820">
    <property type="entry name" value="alpha/beta hydrolase"/>
    <property type="match status" value="1"/>
</dbReference>
<evidence type="ECO:0000256" key="4">
    <source>
        <dbReference type="RuleBase" id="RU004262"/>
    </source>
</evidence>
<dbReference type="PANTHER" id="PTHR11610">
    <property type="entry name" value="LIPASE"/>
    <property type="match status" value="1"/>
</dbReference>
<comment type="subcellular location">
    <subcellularLocation>
        <location evidence="1">Secreted</location>
    </subcellularLocation>
</comment>
<dbReference type="Pfam" id="PF00151">
    <property type="entry name" value="Lipase"/>
    <property type="match status" value="1"/>
</dbReference>
<dbReference type="InterPro" id="IPR000734">
    <property type="entry name" value="TAG_lipase"/>
</dbReference>
<dbReference type="GO" id="GO:0016042">
    <property type="term" value="P:lipid catabolic process"/>
    <property type="evidence" value="ECO:0007669"/>
    <property type="project" value="TreeGrafter"/>
</dbReference>